<gene>
    <name evidence="1" type="ORF">RRF57_004602</name>
</gene>
<comment type="caution">
    <text evidence="1">The sequence shown here is derived from an EMBL/GenBank/DDBJ whole genome shotgun (WGS) entry which is preliminary data.</text>
</comment>
<dbReference type="AlphaFoldDB" id="A0AAN7UI10"/>
<sequence>MAELWEKQTGFGLRIDRPGLVLRLGLEKGRKGLVVRSTDWQSGKLKAEKPLLMHPHPQMTALVARVETSGSTTAVPGY</sequence>
<proteinExistence type="predicted"/>
<dbReference type="EMBL" id="JAWHQM010000010">
    <property type="protein sequence ID" value="KAK5628887.1"/>
    <property type="molecule type" value="Genomic_DNA"/>
</dbReference>
<accession>A0AAN7UI10</accession>
<evidence type="ECO:0000313" key="1">
    <source>
        <dbReference type="EMBL" id="KAK5628887.1"/>
    </source>
</evidence>
<dbReference type="Proteomes" id="UP001305414">
    <property type="component" value="Unassembled WGS sequence"/>
</dbReference>
<keyword evidence="2" id="KW-1185">Reference proteome</keyword>
<evidence type="ECO:0000313" key="2">
    <source>
        <dbReference type="Proteomes" id="UP001305414"/>
    </source>
</evidence>
<name>A0AAN7UI10_9PEZI</name>
<reference evidence="1 2" key="1">
    <citation type="submission" date="2023-10" db="EMBL/GenBank/DDBJ databases">
        <title>Draft genome sequence of Xylaria bambusicola isolate GMP-LS, the root and basal stem rot pathogen of sugarcane in Indonesia.</title>
        <authorList>
            <person name="Selvaraj P."/>
            <person name="Muralishankar V."/>
            <person name="Muruganantham S."/>
            <person name="Sp S."/>
            <person name="Haryani S."/>
            <person name="Lau K.J.X."/>
            <person name="Naqvi N.I."/>
        </authorList>
    </citation>
    <scope>NUCLEOTIDE SEQUENCE [LARGE SCALE GENOMIC DNA]</scope>
    <source>
        <strain evidence="1">GMP-LS</strain>
    </source>
</reference>
<protein>
    <submittedName>
        <fullName evidence="1">Uncharacterized protein</fullName>
    </submittedName>
</protein>
<organism evidence="1 2">
    <name type="scientific">Xylaria bambusicola</name>
    <dbReference type="NCBI Taxonomy" id="326684"/>
    <lineage>
        <taxon>Eukaryota</taxon>
        <taxon>Fungi</taxon>
        <taxon>Dikarya</taxon>
        <taxon>Ascomycota</taxon>
        <taxon>Pezizomycotina</taxon>
        <taxon>Sordariomycetes</taxon>
        <taxon>Xylariomycetidae</taxon>
        <taxon>Xylariales</taxon>
        <taxon>Xylariaceae</taxon>
        <taxon>Xylaria</taxon>
    </lineage>
</organism>